<feature type="transmembrane region" description="Helical" evidence="1">
    <location>
        <begin position="45"/>
        <end position="66"/>
    </location>
</feature>
<dbReference type="Proteomes" id="UP000619486">
    <property type="component" value="Unassembled WGS sequence"/>
</dbReference>
<feature type="transmembrane region" description="Helical" evidence="1">
    <location>
        <begin position="14"/>
        <end position="33"/>
    </location>
</feature>
<dbReference type="EMBL" id="BMQQ01000005">
    <property type="protein sequence ID" value="GGT25455.1"/>
    <property type="molecule type" value="Genomic_DNA"/>
</dbReference>
<organism evidence="2 3">
    <name type="scientific">Streptomyces purpureus</name>
    <dbReference type="NCBI Taxonomy" id="1951"/>
    <lineage>
        <taxon>Bacteria</taxon>
        <taxon>Bacillati</taxon>
        <taxon>Actinomycetota</taxon>
        <taxon>Actinomycetes</taxon>
        <taxon>Kitasatosporales</taxon>
        <taxon>Streptomycetaceae</taxon>
        <taxon>Streptomyces</taxon>
    </lineage>
</organism>
<keyword evidence="3" id="KW-1185">Reference proteome</keyword>
<dbReference type="AlphaFoldDB" id="A0A918GZ38"/>
<evidence type="ECO:0000313" key="3">
    <source>
        <dbReference type="Proteomes" id="UP000619486"/>
    </source>
</evidence>
<protein>
    <recommendedName>
        <fullName evidence="4">Integral membrane protein</fullName>
    </recommendedName>
</protein>
<sequence length="165" mass="17612">MGALRPYGGRVRQWMFGGVYGTVLASALLAALHSEGDRYTPYYDAAWILVTAATAALVHGYARYMSTHEASGAHPWRRLTRELADEWPLVVACLPTVLLLCVAGLAGWPEESVTTVGLAINIALLAVWGTFAALRVGYRRWTAVLMGAVDAAVGLGIAVANALIK</sequence>
<keyword evidence="1" id="KW-1133">Transmembrane helix</keyword>
<reference evidence="2" key="1">
    <citation type="journal article" date="2014" name="Int. J. Syst. Evol. Microbiol.">
        <title>Complete genome sequence of Corynebacterium casei LMG S-19264T (=DSM 44701T), isolated from a smear-ripened cheese.</title>
        <authorList>
            <consortium name="US DOE Joint Genome Institute (JGI-PGF)"/>
            <person name="Walter F."/>
            <person name="Albersmeier A."/>
            <person name="Kalinowski J."/>
            <person name="Ruckert C."/>
        </authorList>
    </citation>
    <scope>NUCLEOTIDE SEQUENCE</scope>
    <source>
        <strain evidence="2">JCM 3172</strain>
    </source>
</reference>
<evidence type="ECO:0008006" key="4">
    <source>
        <dbReference type="Google" id="ProtNLM"/>
    </source>
</evidence>
<gene>
    <name evidence="2" type="ORF">GCM10014713_18010</name>
</gene>
<accession>A0A918GZ38</accession>
<feature type="transmembrane region" description="Helical" evidence="1">
    <location>
        <begin position="87"/>
        <end position="108"/>
    </location>
</feature>
<name>A0A918GZ38_9ACTN</name>
<keyword evidence="1" id="KW-0812">Transmembrane</keyword>
<reference evidence="2" key="2">
    <citation type="submission" date="2020-09" db="EMBL/GenBank/DDBJ databases">
        <authorList>
            <person name="Sun Q."/>
            <person name="Ohkuma M."/>
        </authorList>
    </citation>
    <scope>NUCLEOTIDE SEQUENCE</scope>
    <source>
        <strain evidence="2">JCM 3172</strain>
    </source>
</reference>
<evidence type="ECO:0000313" key="2">
    <source>
        <dbReference type="EMBL" id="GGT25455.1"/>
    </source>
</evidence>
<proteinExistence type="predicted"/>
<evidence type="ECO:0000256" key="1">
    <source>
        <dbReference type="SAM" id="Phobius"/>
    </source>
</evidence>
<keyword evidence="1" id="KW-0472">Membrane</keyword>
<feature type="transmembrane region" description="Helical" evidence="1">
    <location>
        <begin position="141"/>
        <end position="164"/>
    </location>
</feature>
<comment type="caution">
    <text evidence="2">The sequence shown here is derived from an EMBL/GenBank/DDBJ whole genome shotgun (WGS) entry which is preliminary data.</text>
</comment>
<feature type="transmembrane region" description="Helical" evidence="1">
    <location>
        <begin position="114"/>
        <end position="134"/>
    </location>
</feature>